<keyword evidence="8" id="KW-0067">ATP-binding</keyword>
<dbReference type="InterPro" id="IPR023382">
    <property type="entry name" value="MnmA-like_central_sf"/>
</dbReference>
<dbReference type="Pfam" id="PF20259">
    <property type="entry name" value="tRNA_Me_trans_M"/>
    <property type="match status" value="1"/>
</dbReference>
<evidence type="ECO:0000256" key="4">
    <source>
        <dbReference type="ARBA" id="ARBA00022555"/>
    </source>
</evidence>
<organism evidence="15 16">
    <name type="scientific">Leucocoprinus leucothites</name>
    <dbReference type="NCBI Taxonomy" id="201217"/>
    <lineage>
        <taxon>Eukaryota</taxon>
        <taxon>Fungi</taxon>
        <taxon>Dikarya</taxon>
        <taxon>Basidiomycota</taxon>
        <taxon>Agaricomycotina</taxon>
        <taxon>Agaricomycetes</taxon>
        <taxon>Agaricomycetidae</taxon>
        <taxon>Agaricales</taxon>
        <taxon>Agaricineae</taxon>
        <taxon>Agaricaceae</taxon>
        <taxon>Leucocoprinus</taxon>
    </lineage>
</organism>
<evidence type="ECO:0000256" key="1">
    <source>
        <dbReference type="ARBA" id="ARBA00003986"/>
    </source>
</evidence>
<dbReference type="FunFam" id="2.30.30.280:FF:000001">
    <property type="entry name" value="tRNA-specific 2-thiouridylase MnmA"/>
    <property type="match status" value="1"/>
</dbReference>
<dbReference type="OrthoDB" id="3685at2759"/>
<evidence type="ECO:0000313" key="16">
    <source>
        <dbReference type="Proteomes" id="UP000559027"/>
    </source>
</evidence>
<dbReference type="GO" id="GO:0002143">
    <property type="term" value="P:tRNA wobble position uridine thiolation"/>
    <property type="evidence" value="ECO:0007669"/>
    <property type="project" value="TreeGrafter"/>
</dbReference>
<dbReference type="EMBL" id="JAACJO010000005">
    <property type="protein sequence ID" value="KAF5358301.1"/>
    <property type="molecule type" value="Genomic_DNA"/>
</dbReference>
<dbReference type="HAMAP" id="MF_00144">
    <property type="entry name" value="tRNA_thiouridyl_MnmA"/>
    <property type="match status" value="1"/>
</dbReference>
<dbReference type="AlphaFoldDB" id="A0A8H5G4T0"/>
<dbReference type="GO" id="GO:0005739">
    <property type="term" value="C:mitochondrion"/>
    <property type="evidence" value="ECO:0007669"/>
    <property type="project" value="TreeGrafter"/>
</dbReference>
<dbReference type="Gene3D" id="2.30.30.280">
    <property type="entry name" value="Adenine nucleotide alpha hydrolases-like domains"/>
    <property type="match status" value="1"/>
</dbReference>
<evidence type="ECO:0000256" key="6">
    <source>
        <dbReference type="ARBA" id="ARBA00022694"/>
    </source>
</evidence>
<name>A0A8H5G4T0_9AGAR</name>
<keyword evidence="4" id="KW-0820">tRNA-binding</keyword>
<dbReference type="CDD" id="cd01998">
    <property type="entry name" value="MnmA_TRMU-like"/>
    <property type="match status" value="1"/>
</dbReference>
<keyword evidence="10" id="KW-1015">Disulfide bond</keyword>
<evidence type="ECO:0000259" key="13">
    <source>
        <dbReference type="Pfam" id="PF20258"/>
    </source>
</evidence>
<evidence type="ECO:0000256" key="5">
    <source>
        <dbReference type="ARBA" id="ARBA00022679"/>
    </source>
</evidence>
<dbReference type="InterPro" id="IPR004506">
    <property type="entry name" value="MnmA-like"/>
</dbReference>
<evidence type="ECO:0000256" key="11">
    <source>
        <dbReference type="ARBA" id="ARBA00049564"/>
    </source>
</evidence>
<evidence type="ECO:0000256" key="7">
    <source>
        <dbReference type="ARBA" id="ARBA00022741"/>
    </source>
</evidence>
<comment type="catalytic activity">
    <reaction evidence="11">
        <text>5-taurinomethyluridine(34) in tRNA + S-sulfanyl-L-cysteinyl-[protein] + AH2 + ATP = 5-taurinomethyl-2-thiouridine(34) in tRNA + L-cysteinyl-[protein] + A + AMP + diphosphate + H(+)</text>
        <dbReference type="Rhea" id="RHEA:47040"/>
        <dbReference type="Rhea" id="RHEA-COMP:10131"/>
        <dbReference type="Rhea" id="RHEA-COMP:11726"/>
        <dbReference type="Rhea" id="RHEA-COMP:11732"/>
        <dbReference type="Rhea" id="RHEA-COMP:11733"/>
        <dbReference type="ChEBI" id="CHEBI:13193"/>
        <dbReference type="ChEBI" id="CHEBI:15378"/>
        <dbReference type="ChEBI" id="CHEBI:17499"/>
        <dbReference type="ChEBI" id="CHEBI:29950"/>
        <dbReference type="ChEBI" id="CHEBI:30616"/>
        <dbReference type="ChEBI" id="CHEBI:33019"/>
        <dbReference type="ChEBI" id="CHEBI:61963"/>
        <dbReference type="ChEBI" id="CHEBI:87171"/>
        <dbReference type="ChEBI" id="CHEBI:87172"/>
        <dbReference type="ChEBI" id="CHEBI:456215"/>
        <dbReference type="EC" id="2.8.1.14"/>
    </reaction>
</comment>
<evidence type="ECO:0000313" key="15">
    <source>
        <dbReference type="EMBL" id="KAF5358301.1"/>
    </source>
</evidence>
<dbReference type="InterPro" id="IPR046884">
    <property type="entry name" value="MnmA-like_central"/>
</dbReference>
<dbReference type="InterPro" id="IPR014729">
    <property type="entry name" value="Rossmann-like_a/b/a_fold"/>
</dbReference>
<dbReference type="InterPro" id="IPR046885">
    <property type="entry name" value="MnmA-like_C"/>
</dbReference>
<comment type="caution">
    <text evidence="15">The sequence shown here is derived from an EMBL/GenBank/DDBJ whole genome shotgun (WGS) entry which is preliminary data.</text>
</comment>
<reference evidence="15 16" key="1">
    <citation type="journal article" date="2020" name="ISME J.">
        <title>Uncovering the hidden diversity of litter-decomposition mechanisms in mushroom-forming fungi.</title>
        <authorList>
            <person name="Floudas D."/>
            <person name="Bentzer J."/>
            <person name="Ahren D."/>
            <person name="Johansson T."/>
            <person name="Persson P."/>
            <person name="Tunlid A."/>
        </authorList>
    </citation>
    <scope>NUCLEOTIDE SEQUENCE [LARGE SCALE GENOMIC DNA]</scope>
    <source>
        <strain evidence="15 16">CBS 146.42</strain>
    </source>
</reference>
<dbReference type="NCBIfam" id="NF001138">
    <property type="entry name" value="PRK00143.1"/>
    <property type="match status" value="1"/>
</dbReference>
<keyword evidence="7" id="KW-0547">Nucleotide-binding</keyword>
<proteinExistence type="inferred from homology"/>
<keyword evidence="6" id="KW-0819">tRNA processing</keyword>
<gene>
    <name evidence="15" type="ORF">D9756_001214</name>
</gene>
<dbReference type="PANTHER" id="PTHR11933:SF5">
    <property type="entry name" value="MITOCHONDRIAL TRNA-SPECIFIC 2-THIOURIDYLASE 1"/>
    <property type="match status" value="1"/>
</dbReference>
<evidence type="ECO:0000256" key="8">
    <source>
        <dbReference type="ARBA" id="ARBA00022840"/>
    </source>
</evidence>
<dbReference type="GO" id="GO:0000049">
    <property type="term" value="F:tRNA binding"/>
    <property type="evidence" value="ECO:0007669"/>
    <property type="project" value="UniProtKB-KW"/>
</dbReference>
<feature type="domain" description="tRNA-specific 2-thiouridylase MnmA-like central" evidence="14">
    <location>
        <begin position="257"/>
        <end position="318"/>
    </location>
</feature>
<evidence type="ECO:0000256" key="9">
    <source>
        <dbReference type="ARBA" id="ARBA00022884"/>
    </source>
</evidence>
<feature type="compositionally biased region" description="Polar residues" evidence="12">
    <location>
        <begin position="8"/>
        <end position="19"/>
    </location>
</feature>
<keyword evidence="5" id="KW-0808">Transferase</keyword>
<dbReference type="Gene3D" id="3.40.50.620">
    <property type="entry name" value="HUPs"/>
    <property type="match status" value="1"/>
</dbReference>
<feature type="region of interest" description="Disordered" evidence="12">
    <location>
        <begin position="1"/>
        <end position="28"/>
    </location>
</feature>
<accession>A0A8H5G4T0</accession>
<dbReference type="Proteomes" id="UP000559027">
    <property type="component" value="Unassembled WGS sequence"/>
</dbReference>
<dbReference type="GO" id="GO:0005524">
    <property type="term" value="F:ATP binding"/>
    <property type="evidence" value="ECO:0007669"/>
    <property type="project" value="UniProtKB-KW"/>
</dbReference>
<evidence type="ECO:0000256" key="10">
    <source>
        <dbReference type="ARBA" id="ARBA00023157"/>
    </source>
</evidence>
<dbReference type="EC" id="2.8.1.14" evidence="3"/>
<feature type="domain" description="tRNA-specific 2-thiouridylase MnmA-like C-terminal" evidence="13">
    <location>
        <begin position="330"/>
        <end position="411"/>
    </location>
</feature>
<dbReference type="NCBIfam" id="TIGR00420">
    <property type="entry name" value="trmU"/>
    <property type="match status" value="1"/>
</dbReference>
<evidence type="ECO:0000256" key="2">
    <source>
        <dbReference type="ARBA" id="ARBA00006191"/>
    </source>
</evidence>
<comment type="function">
    <text evidence="1">Catalyzes the 2-thiolation of uridine at the wobble position (U34) of mitochondrial tRNA(Lys), tRNA(Glu) and tRNA(Gln). Required for the formation of 5-taurinomethyl-2-thiouridine (tm5s2U) of mitochondrial tRNA(Lys), tRNA(Glu), and tRNA(Gln) at the wobble position. ATP is required to activate the C2 atom of the wobble base.</text>
</comment>
<protein>
    <recommendedName>
        <fullName evidence="3">tRNA-5-taurinomethyluridine 2-sulfurtransferase</fullName>
        <ecNumber evidence="3">2.8.1.14</ecNumber>
    </recommendedName>
</protein>
<keyword evidence="16" id="KW-1185">Reference proteome</keyword>
<keyword evidence="9" id="KW-0694">RNA-binding</keyword>
<evidence type="ECO:0000259" key="14">
    <source>
        <dbReference type="Pfam" id="PF20259"/>
    </source>
</evidence>
<sequence length="415" mass="46676">MRVRHLTKSLSRWASSNGRPHNPQKGDKVVVGMSGGVDSSVTAALLAEKDFDLSAVFMRNWDTRDETGQDRGCEWEKDWEDVQRVCRKLDIPCQLVSLFSPSHKPALDSFFDQIDLTKEFWNNVFQPALHLWETGATPNPDVWCNREIKFGALLNQLPVTSSGETWLATGHYARKMWADTSEGLSRPQLFCAVNSHKDQSYYLSSISESSLRRTIFPLGYLEKPEVRELAKKYELHNADRDESMGICFVGQKSRFNQFLGSYLPPKPGPIVNKTTGKVVAQHNGIWSYTIGEGARLAGAPERLFVSGKDPATNTIYVVPGTHNPMLNCHSLHVPKFHWIWKDSPPPEIDSADGFRAFVRHRYRMASEVCRVYRLPDSGHIRIDFDKAGKSASPGQVAAVYDGSWCLGCGIIERTS</sequence>
<comment type="similarity">
    <text evidence="2">Belongs to the MnmA/TRMU family.</text>
</comment>
<evidence type="ECO:0000256" key="12">
    <source>
        <dbReference type="SAM" id="MobiDB-lite"/>
    </source>
</evidence>
<dbReference type="PANTHER" id="PTHR11933">
    <property type="entry name" value="TRNA 5-METHYLAMINOMETHYL-2-THIOURIDYLATE -METHYLTRANSFERASE"/>
    <property type="match status" value="1"/>
</dbReference>
<dbReference type="Gene3D" id="2.40.30.10">
    <property type="entry name" value="Translation factors"/>
    <property type="match status" value="1"/>
</dbReference>
<dbReference type="SUPFAM" id="SSF52402">
    <property type="entry name" value="Adenine nucleotide alpha hydrolases-like"/>
    <property type="match status" value="1"/>
</dbReference>
<dbReference type="Pfam" id="PF03054">
    <property type="entry name" value="tRNA_Me_trans"/>
    <property type="match status" value="2"/>
</dbReference>
<evidence type="ECO:0000256" key="3">
    <source>
        <dbReference type="ARBA" id="ARBA00011953"/>
    </source>
</evidence>
<dbReference type="GO" id="GO:0016783">
    <property type="term" value="F:sulfurtransferase activity"/>
    <property type="evidence" value="ECO:0007669"/>
    <property type="project" value="InterPro"/>
</dbReference>
<dbReference type="Pfam" id="PF20258">
    <property type="entry name" value="tRNA_Me_trans_C"/>
    <property type="match status" value="1"/>
</dbReference>